<dbReference type="SMART" id="SM00236">
    <property type="entry name" value="fCBD"/>
    <property type="match status" value="1"/>
</dbReference>
<dbReference type="GO" id="GO:0008236">
    <property type="term" value="F:serine-type peptidase activity"/>
    <property type="evidence" value="ECO:0007669"/>
    <property type="project" value="InterPro"/>
</dbReference>
<keyword evidence="8 11" id="KW-0624">Polysaccharide degradation</keyword>
<dbReference type="PANTHER" id="PTHR38050">
    <property type="match status" value="1"/>
</dbReference>
<evidence type="ECO:0000256" key="6">
    <source>
        <dbReference type="ARBA" id="ARBA00022801"/>
    </source>
</evidence>
<comment type="similarity">
    <text evidence="2 11">Belongs to the faeC family.</text>
</comment>
<keyword evidence="5 11" id="KW-0732">Signal</keyword>
<keyword evidence="4 11" id="KW-0858">Xylan degradation</keyword>
<dbReference type="PROSITE" id="PS51164">
    <property type="entry name" value="CBM1_2"/>
    <property type="match status" value="1"/>
</dbReference>
<dbReference type="GO" id="GO:0030248">
    <property type="term" value="F:cellulose binding"/>
    <property type="evidence" value="ECO:0007669"/>
    <property type="project" value="InterPro"/>
</dbReference>
<dbReference type="InterPro" id="IPR029058">
    <property type="entry name" value="AB_hydrolase_fold"/>
</dbReference>
<feature type="domain" description="CBM1" evidence="12">
    <location>
        <begin position="21"/>
        <end position="57"/>
    </location>
</feature>
<keyword evidence="6 11" id="KW-0378">Hydrolase</keyword>
<dbReference type="AlphaFoldDB" id="A1CCD3"/>
<gene>
    <name evidence="13" type="ORF">ACLA_061520</name>
</gene>
<dbReference type="GO" id="GO:0005576">
    <property type="term" value="C:extracellular region"/>
    <property type="evidence" value="ECO:0007669"/>
    <property type="project" value="UniProtKB-SubCell"/>
</dbReference>
<accession>A1CCD3</accession>
<comment type="subcellular location">
    <subcellularLocation>
        <location evidence="1 11">Secreted</location>
    </subcellularLocation>
</comment>
<feature type="chain" id="PRO_5027150532" description="Feruloyl esterase C" evidence="11">
    <location>
        <begin position="22"/>
        <end position="339"/>
    </location>
</feature>
<dbReference type="Pfam" id="PF00734">
    <property type="entry name" value="CBM_1"/>
    <property type="match status" value="1"/>
</dbReference>
<evidence type="ECO:0000259" key="12">
    <source>
        <dbReference type="PROSITE" id="PS51164"/>
    </source>
</evidence>
<dbReference type="SUPFAM" id="SSF53474">
    <property type="entry name" value="alpha/beta-Hydrolases"/>
    <property type="match status" value="1"/>
</dbReference>
<dbReference type="GO" id="GO:0030600">
    <property type="term" value="F:feruloyl esterase activity"/>
    <property type="evidence" value="ECO:0007669"/>
    <property type="project" value="UniProtKB-UniRule"/>
</dbReference>
<dbReference type="Proteomes" id="UP000006701">
    <property type="component" value="Unassembled WGS sequence"/>
</dbReference>
<dbReference type="HOGENOM" id="CLU_027551_2_0_1"/>
<proteinExistence type="inferred from homology"/>
<dbReference type="STRING" id="344612.A1CCD3"/>
<evidence type="ECO:0000256" key="8">
    <source>
        <dbReference type="ARBA" id="ARBA00023326"/>
    </source>
</evidence>
<dbReference type="InterPro" id="IPR001375">
    <property type="entry name" value="Peptidase_S9_cat"/>
</dbReference>
<evidence type="ECO:0000256" key="1">
    <source>
        <dbReference type="ARBA" id="ARBA00004613"/>
    </source>
</evidence>
<sequence>MKSIANTKGVVLLALALPVLGQQSLYGQCGGNGWSGPTECTAGACCQVQNPWYSQCLPGDCKPSSPTTTLVTSTTASTTTVTAPGGHSTGCGKTPSMNSGTYTMTVNGIQRQYTLTLPQNYDRSKPYKLIFGYHWLGGTMQNVAGGAYYGVQPLSGNSAIFVAPQGLDNGWANKNGDDITFNDQLVAKLTTEFCIDDSQIYSMGWSYGGSMSYALACARPDVFRGVAVMSGANLSGCSPGTKPVGYYGQHGGSDDVLSISLGRQIRDTFVKDNQCTPQNPSEPAKGSGKHIKTVYSGCSTDHPVWWIAFDGPHEPLATDAGSSSSWTPGELWSFISQFN</sequence>
<dbReference type="eggNOG" id="ENOG502SIMZ">
    <property type="taxonomic scope" value="Eukaryota"/>
</dbReference>
<dbReference type="InterPro" id="IPR043595">
    <property type="entry name" value="FaeB/C/D"/>
</dbReference>
<keyword evidence="14" id="KW-1185">Reference proteome</keyword>
<evidence type="ECO:0000256" key="9">
    <source>
        <dbReference type="ARBA" id="ARBA00025250"/>
    </source>
</evidence>
<protein>
    <recommendedName>
        <fullName evidence="11">Feruloyl esterase C</fullName>
        <ecNumber evidence="11">3.1.1.73</ecNumber>
    </recommendedName>
    <alternativeName>
        <fullName evidence="11">Ferulic acid esterase C</fullName>
    </alternativeName>
</protein>
<evidence type="ECO:0000256" key="2">
    <source>
        <dbReference type="ARBA" id="ARBA00010278"/>
    </source>
</evidence>
<dbReference type="ESTHER" id="aspcl-a1ccd3">
    <property type="family name" value="FaeC"/>
</dbReference>
<evidence type="ECO:0000256" key="11">
    <source>
        <dbReference type="RuleBase" id="RU367094"/>
    </source>
</evidence>
<dbReference type="InterPro" id="IPR000254">
    <property type="entry name" value="CBD"/>
</dbReference>
<dbReference type="OMA" id="LRDKWIG"/>
<dbReference type="PROSITE" id="PS00562">
    <property type="entry name" value="CBM1_1"/>
    <property type="match status" value="1"/>
</dbReference>
<comment type="catalytic activity">
    <reaction evidence="10 11">
        <text>feruloyl-polysaccharide + H2O = ferulate + polysaccharide.</text>
        <dbReference type="EC" id="3.1.1.73"/>
    </reaction>
</comment>
<dbReference type="SUPFAM" id="SSF57180">
    <property type="entry name" value="Cellulose-binding domain"/>
    <property type="match status" value="1"/>
</dbReference>
<comment type="function">
    <text evidence="9 11">Involved in degradation of plant cell walls. Hydrolyzes the feruloyl-arabinose ester bond in arabinoxylans, and the feruloyl-galactose ester bond in pectin. Active against paranitrophenyl-acetate, methyl ferulate and wheat arabinoxylan.</text>
</comment>
<dbReference type="EMBL" id="DS027050">
    <property type="protein sequence ID" value="EAW12190.1"/>
    <property type="molecule type" value="Genomic_DNA"/>
</dbReference>
<feature type="signal peptide" evidence="11">
    <location>
        <begin position="1"/>
        <end position="21"/>
    </location>
</feature>
<evidence type="ECO:0000256" key="3">
    <source>
        <dbReference type="ARBA" id="ARBA00022525"/>
    </source>
</evidence>
<dbReference type="InterPro" id="IPR035971">
    <property type="entry name" value="CBD_sf"/>
</dbReference>
<dbReference type="KEGG" id="act:ACLA_061520"/>
<dbReference type="PANTHER" id="PTHR38050:SF1">
    <property type="entry name" value="FERULOYL ESTERASE C"/>
    <property type="match status" value="1"/>
</dbReference>
<organism evidence="13 14">
    <name type="scientific">Aspergillus clavatus (strain ATCC 1007 / CBS 513.65 / DSM 816 / NCTC 3887 / NRRL 1 / QM 1276 / 107)</name>
    <dbReference type="NCBI Taxonomy" id="344612"/>
    <lineage>
        <taxon>Eukaryota</taxon>
        <taxon>Fungi</taxon>
        <taxon>Dikarya</taxon>
        <taxon>Ascomycota</taxon>
        <taxon>Pezizomycotina</taxon>
        <taxon>Eurotiomycetes</taxon>
        <taxon>Eurotiomycetidae</taxon>
        <taxon>Eurotiales</taxon>
        <taxon>Aspergillaceae</taxon>
        <taxon>Aspergillus</taxon>
        <taxon>Aspergillus subgen. Fumigati</taxon>
    </lineage>
</organism>
<keyword evidence="3 11" id="KW-0964">Secreted</keyword>
<dbReference type="RefSeq" id="XP_001273616.1">
    <property type="nucleotide sequence ID" value="XM_001273615.1"/>
</dbReference>
<evidence type="ECO:0000256" key="7">
    <source>
        <dbReference type="ARBA" id="ARBA00023277"/>
    </source>
</evidence>
<dbReference type="EC" id="3.1.1.73" evidence="11"/>
<dbReference type="OrthoDB" id="424610at2759"/>
<dbReference type="VEuPathDB" id="FungiDB:ACLA_061520"/>
<evidence type="ECO:0000256" key="4">
    <source>
        <dbReference type="ARBA" id="ARBA00022651"/>
    </source>
</evidence>
<evidence type="ECO:0000256" key="5">
    <source>
        <dbReference type="ARBA" id="ARBA00022729"/>
    </source>
</evidence>
<dbReference type="Gene3D" id="3.40.50.1820">
    <property type="entry name" value="alpha/beta hydrolase"/>
    <property type="match status" value="1"/>
</dbReference>
<dbReference type="GeneID" id="4705822"/>
<evidence type="ECO:0000313" key="13">
    <source>
        <dbReference type="EMBL" id="EAW12190.1"/>
    </source>
</evidence>
<keyword evidence="7 11" id="KW-0119">Carbohydrate metabolism</keyword>
<reference evidence="13 14" key="1">
    <citation type="journal article" date="2008" name="PLoS Genet.">
        <title>Genomic islands in the pathogenic filamentous fungus Aspergillus fumigatus.</title>
        <authorList>
            <person name="Fedorova N.D."/>
            <person name="Khaldi N."/>
            <person name="Joardar V.S."/>
            <person name="Maiti R."/>
            <person name="Amedeo P."/>
            <person name="Anderson M.J."/>
            <person name="Crabtree J."/>
            <person name="Silva J.C."/>
            <person name="Badger J.H."/>
            <person name="Albarraq A."/>
            <person name="Angiuoli S."/>
            <person name="Bussey H."/>
            <person name="Bowyer P."/>
            <person name="Cotty P.J."/>
            <person name="Dyer P.S."/>
            <person name="Egan A."/>
            <person name="Galens K."/>
            <person name="Fraser-Liggett C.M."/>
            <person name="Haas B.J."/>
            <person name="Inman J.M."/>
            <person name="Kent R."/>
            <person name="Lemieux S."/>
            <person name="Malavazi I."/>
            <person name="Orvis J."/>
            <person name="Roemer T."/>
            <person name="Ronning C.M."/>
            <person name="Sundaram J.P."/>
            <person name="Sutton G."/>
            <person name="Turner G."/>
            <person name="Venter J.C."/>
            <person name="White O.R."/>
            <person name="Whitty B.R."/>
            <person name="Youngman P."/>
            <person name="Wolfe K.H."/>
            <person name="Goldman G.H."/>
            <person name="Wortman J.R."/>
            <person name="Jiang B."/>
            <person name="Denning D.W."/>
            <person name="Nierman W.C."/>
        </authorList>
    </citation>
    <scope>NUCLEOTIDE SEQUENCE [LARGE SCALE GENOMIC DNA]</scope>
    <source>
        <strain evidence="14">ATCC 1007 / CBS 513.65 / DSM 816 / NCTC 3887 / NRRL 1</strain>
    </source>
</reference>
<dbReference type="GO" id="GO:0006508">
    <property type="term" value="P:proteolysis"/>
    <property type="evidence" value="ECO:0007669"/>
    <property type="project" value="InterPro"/>
</dbReference>
<evidence type="ECO:0000313" key="14">
    <source>
        <dbReference type="Proteomes" id="UP000006701"/>
    </source>
</evidence>
<evidence type="ECO:0000256" key="10">
    <source>
        <dbReference type="ARBA" id="ARBA00034075"/>
    </source>
</evidence>
<name>A1CCD3_ASPCL</name>
<dbReference type="GO" id="GO:0045493">
    <property type="term" value="P:xylan catabolic process"/>
    <property type="evidence" value="ECO:0007669"/>
    <property type="project" value="UniProtKB-UniRule"/>
</dbReference>
<dbReference type="Pfam" id="PF00326">
    <property type="entry name" value="Peptidase_S9"/>
    <property type="match status" value="1"/>
</dbReference>